<protein>
    <submittedName>
        <fullName evidence="2">Uncharacterized protein</fullName>
    </submittedName>
</protein>
<sequence length="550" mass="61538">MDLQNDHNEIDVIKTSLESFIEDCKAFNYSIDDSITQAEVLHGRYERIYSKFDDIYPLLSKIPNTLVACKLQLSMEALLDKAKRVFAIEVKPTLLRAQEIKKLDSRGSVQPTFNEQHCNLLNPNVSGRTSKFRSFKEDFDGTVHNSDLPYRQNMENHLKAHERLNDFFLLPGFHLVSSEEIRKYRKSISEAHLNLIELNLPDLGDYILFVFTYNRMPEMLKSKFIEAVKPCGFPTLQQLLEFLAEQETVLKTQEKLDSASSTGFNGEKCYDSGNAGSTSKSVGGGAIGNALPSSHKKPCRLYKEAHSLLKVDSFLPVGRDPVVDLTASEFGGSGAGEMKTLDGRSSSLSCRPPCLVCRGPHAMRDCSSFQTNDASSISFLDLGSQEKQNALQTSTSHGDSKPMSSSGSERSSKSNKTIMPCHFCHEPHSLRNCPTFLSLTVAERRSYMETFYQICRNCLSQSHNTSNCSSSLNCKLCSKRHHLFLHPEPVQQQKGRNRGVASADQEKNLRNIKRQFTMFRPVNSPSPVSSIDGFLLSSASSDEYEAMCAK</sequence>
<organism evidence="2 3">
    <name type="scientific">Apolygus lucorum</name>
    <name type="common">Small green plant bug</name>
    <name type="synonym">Lygocoris lucorum</name>
    <dbReference type="NCBI Taxonomy" id="248454"/>
    <lineage>
        <taxon>Eukaryota</taxon>
        <taxon>Metazoa</taxon>
        <taxon>Ecdysozoa</taxon>
        <taxon>Arthropoda</taxon>
        <taxon>Hexapoda</taxon>
        <taxon>Insecta</taxon>
        <taxon>Pterygota</taxon>
        <taxon>Neoptera</taxon>
        <taxon>Paraneoptera</taxon>
        <taxon>Hemiptera</taxon>
        <taxon>Heteroptera</taxon>
        <taxon>Panheteroptera</taxon>
        <taxon>Cimicomorpha</taxon>
        <taxon>Miridae</taxon>
        <taxon>Mirini</taxon>
        <taxon>Apolygus</taxon>
    </lineage>
</organism>
<comment type="caution">
    <text evidence="2">The sequence shown here is derived from an EMBL/GenBank/DDBJ whole genome shotgun (WGS) entry which is preliminary data.</text>
</comment>
<accession>A0A6A4K1R3</accession>
<name>A0A6A4K1R3_APOLU</name>
<dbReference type="EMBL" id="WIXP02000003">
    <property type="protein sequence ID" value="KAF6213647.1"/>
    <property type="molecule type" value="Genomic_DNA"/>
</dbReference>
<dbReference type="Proteomes" id="UP000466442">
    <property type="component" value="Unassembled WGS sequence"/>
</dbReference>
<dbReference type="PANTHER" id="PTHR47331">
    <property type="entry name" value="PHD-TYPE DOMAIN-CONTAINING PROTEIN"/>
    <property type="match status" value="1"/>
</dbReference>
<reference evidence="2" key="1">
    <citation type="journal article" date="2021" name="Mol. Ecol. Resour.">
        <title>Apolygus lucorum genome provides insights into omnivorousness and mesophyll feeding.</title>
        <authorList>
            <person name="Liu Y."/>
            <person name="Liu H."/>
            <person name="Wang H."/>
            <person name="Huang T."/>
            <person name="Liu B."/>
            <person name="Yang B."/>
            <person name="Yin L."/>
            <person name="Li B."/>
            <person name="Zhang Y."/>
            <person name="Zhang S."/>
            <person name="Jiang F."/>
            <person name="Zhang X."/>
            <person name="Ren Y."/>
            <person name="Wang B."/>
            <person name="Wang S."/>
            <person name="Lu Y."/>
            <person name="Wu K."/>
            <person name="Fan W."/>
            <person name="Wang G."/>
        </authorList>
    </citation>
    <scope>NUCLEOTIDE SEQUENCE</scope>
    <source>
        <strain evidence="2">12Hb</strain>
    </source>
</reference>
<proteinExistence type="predicted"/>
<feature type="region of interest" description="Disordered" evidence="1">
    <location>
        <begin position="328"/>
        <end position="348"/>
    </location>
</feature>
<feature type="region of interest" description="Disordered" evidence="1">
    <location>
        <begin position="388"/>
        <end position="414"/>
    </location>
</feature>
<evidence type="ECO:0000256" key="1">
    <source>
        <dbReference type="SAM" id="MobiDB-lite"/>
    </source>
</evidence>
<feature type="compositionally biased region" description="Polar residues" evidence="1">
    <location>
        <begin position="388"/>
        <end position="397"/>
    </location>
</feature>
<keyword evidence="3" id="KW-1185">Reference proteome</keyword>
<evidence type="ECO:0000313" key="3">
    <source>
        <dbReference type="Proteomes" id="UP000466442"/>
    </source>
</evidence>
<evidence type="ECO:0000313" key="2">
    <source>
        <dbReference type="EMBL" id="KAF6213647.1"/>
    </source>
</evidence>
<dbReference type="AlphaFoldDB" id="A0A6A4K1R3"/>
<gene>
    <name evidence="2" type="ORF">GE061_011368</name>
</gene>
<dbReference type="PANTHER" id="PTHR47331:SF5">
    <property type="entry name" value="RIBONUCLEASE H"/>
    <property type="match status" value="1"/>
</dbReference>